<dbReference type="Gene3D" id="3.30.1870.10">
    <property type="entry name" value="EreA-like, domain 2"/>
    <property type="match status" value="1"/>
</dbReference>
<dbReference type="InterPro" id="IPR052036">
    <property type="entry name" value="Hydrolase/PRTase-associated"/>
</dbReference>
<evidence type="ECO:0000313" key="3">
    <source>
        <dbReference type="Proteomes" id="UP000093432"/>
    </source>
</evidence>
<dbReference type="Pfam" id="PF05139">
    <property type="entry name" value="Erythro_esteras"/>
    <property type="match status" value="1"/>
</dbReference>
<proteinExistence type="predicted"/>
<dbReference type="EMBL" id="MAYG01000001">
    <property type="protein sequence ID" value="OCA75784.1"/>
    <property type="molecule type" value="Genomic_DNA"/>
</dbReference>
<dbReference type="AlphaFoldDB" id="A0A1B8ZW31"/>
<name>A0A1B8ZW31_9FLAO</name>
<feature type="chain" id="PRO_5008621188" description="Erythromycin esterase" evidence="1">
    <location>
        <begin position="20"/>
        <end position="420"/>
    </location>
</feature>
<dbReference type="GO" id="GO:0046677">
    <property type="term" value="P:response to antibiotic"/>
    <property type="evidence" value="ECO:0007669"/>
    <property type="project" value="InterPro"/>
</dbReference>
<dbReference type="STRING" id="651561.BBI00_12650"/>
<evidence type="ECO:0000313" key="2">
    <source>
        <dbReference type="EMBL" id="OCA75784.1"/>
    </source>
</evidence>
<evidence type="ECO:0000256" key="1">
    <source>
        <dbReference type="SAM" id="SignalP"/>
    </source>
</evidence>
<dbReference type="Proteomes" id="UP000093432">
    <property type="component" value="Unassembled WGS sequence"/>
</dbReference>
<evidence type="ECO:0008006" key="4">
    <source>
        <dbReference type="Google" id="ProtNLM"/>
    </source>
</evidence>
<dbReference type="PANTHER" id="PTHR31299">
    <property type="entry name" value="ESTERASE, PUTATIVE (AFU_ORTHOLOGUE AFUA_1G05850)-RELATED"/>
    <property type="match status" value="1"/>
</dbReference>
<gene>
    <name evidence="2" type="ORF">BBI00_12650</name>
</gene>
<protein>
    <recommendedName>
        <fullName evidence="4">Erythromycin esterase</fullName>
    </recommendedName>
</protein>
<comment type="caution">
    <text evidence="2">The sequence shown here is derived from an EMBL/GenBank/DDBJ whole genome shotgun (WGS) entry which is preliminary data.</text>
</comment>
<feature type="signal peptide" evidence="1">
    <location>
        <begin position="1"/>
        <end position="19"/>
    </location>
</feature>
<organism evidence="2 3">
    <name type="scientific">Chryseobacterium arthrosphaerae</name>
    <dbReference type="NCBI Taxonomy" id="651561"/>
    <lineage>
        <taxon>Bacteria</taxon>
        <taxon>Pseudomonadati</taxon>
        <taxon>Bacteroidota</taxon>
        <taxon>Flavobacteriia</taxon>
        <taxon>Flavobacteriales</taxon>
        <taxon>Weeksellaceae</taxon>
        <taxon>Chryseobacterium group</taxon>
        <taxon>Chryseobacterium</taxon>
    </lineage>
</organism>
<dbReference type="RefSeq" id="WP_065399731.1">
    <property type="nucleotide sequence ID" value="NZ_MAYG01000001.1"/>
</dbReference>
<reference evidence="3" key="1">
    <citation type="submission" date="2016-07" db="EMBL/GenBank/DDBJ databases">
        <authorList>
            <person name="Florea S."/>
            <person name="Webb J.S."/>
            <person name="Jaromczyk J."/>
            <person name="Schardl C.L."/>
        </authorList>
    </citation>
    <scope>NUCLEOTIDE SEQUENCE [LARGE SCALE GENOMIC DNA]</scope>
    <source>
        <strain evidence="3">CC-VM-7</strain>
    </source>
</reference>
<dbReference type="PANTHER" id="PTHR31299:SF0">
    <property type="entry name" value="ESTERASE, PUTATIVE (AFU_ORTHOLOGUE AFUA_1G05850)-RELATED"/>
    <property type="match status" value="1"/>
</dbReference>
<dbReference type="Gene3D" id="1.20.1440.30">
    <property type="entry name" value="Biosynthetic Protein domain"/>
    <property type="match status" value="1"/>
</dbReference>
<accession>A0A1B8ZW31</accession>
<keyword evidence="1" id="KW-0732">Signal</keyword>
<dbReference type="CDD" id="cd14728">
    <property type="entry name" value="Ere-like"/>
    <property type="match status" value="1"/>
</dbReference>
<sequence length="420" mass="47534">MLRKCLLINILLTSSIVFSQHSKPEIPIPDQSANARSRTKAINEISDQLKEQLIVGLGEGTHGTREFNEIRSEISKRLIEKNDFKIVAFESGYGDAALLNEAVNSDQDLNTALKSGMTSIWQTGEIADLLAWIRTYNKSHKDRVIISGFDTNSLANNAAILKKNPIAEKAYSEMVDTLDKKAKFQDEMWEKQNDPSFRLDMKAVIDNGTEGYLLAKKMDSIYKAKIDVSSRLALDNLRLGFEILYEAGKKNYDVSRDYIMAEMIAKIQTGYNKKMILFAHNAHIALKPILVDGMGGYIKKKYGKEYYAMATFTGFGTYSATTAPRAVKKNEYKAYPLPEQMKNSWEEKLSSKENKNYFVNFRTNKDSLYQNALKMRFIGYGPVTPETEKFTITEPIKLNECFDGMIFIKNTSAVEHLTAG</sequence>
<dbReference type="InterPro" id="IPR007815">
    <property type="entry name" value="Emycin_Estase"/>
</dbReference>
<dbReference type="SUPFAM" id="SSF159501">
    <property type="entry name" value="EreA/ChaN-like"/>
    <property type="match status" value="1"/>
</dbReference>
<dbReference type="Gene3D" id="3.40.1660.10">
    <property type="entry name" value="EreA-like (biosynthetic domain)"/>
    <property type="match status" value="1"/>
</dbReference>